<dbReference type="RefSeq" id="WP_191709177.1">
    <property type="nucleotide sequence ID" value="NZ_JACSPQ010000001.1"/>
</dbReference>
<evidence type="ECO:0000259" key="6">
    <source>
        <dbReference type="Pfam" id="PF13720"/>
    </source>
</evidence>
<keyword evidence="2" id="KW-0441">Lipid A biosynthesis</keyword>
<accession>A0ABR8V784</accession>
<dbReference type="InterPro" id="IPR029098">
    <property type="entry name" value="Acetyltransf_C"/>
</dbReference>
<keyword evidence="1" id="KW-0444">Lipid biosynthesis</keyword>
<name>A0ABR8V784_9BACT</name>
<dbReference type="InterPro" id="IPR001451">
    <property type="entry name" value="Hexapep"/>
</dbReference>
<dbReference type="PIRSF" id="PIRSF000456">
    <property type="entry name" value="UDP-GlcNAc_acltr"/>
    <property type="match status" value="1"/>
</dbReference>
<keyword evidence="5 7" id="KW-0012">Acyltransferase</keyword>
<dbReference type="InterPro" id="IPR037157">
    <property type="entry name" value="Acetyltransf_C_sf"/>
</dbReference>
<dbReference type="InterPro" id="IPR011004">
    <property type="entry name" value="Trimer_LpxA-like_sf"/>
</dbReference>
<keyword evidence="3 7" id="KW-0808">Transferase</keyword>
<dbReference type="Proteomes" id="UP000616346">
    <property type="component" value="Unassembled WGS sequence"/>
</dbReference>
<evidence type="ECO:0000313" key="7">
    <source>
        <dbReference type="EMBL" id="MBD8000638.1"/>
    </source>
</evidence>
<dbReference type="Gene3D" id="1.20.1180.10">
    <property type="entry name" value="Udp N-acetylglucosamine O-acyltransferase, C-terminal domain"/>
    <property type="match status" value="1"/>
</dbReference>
<dbReference type="Pfam" id="PF00132">
    <property type="entry name" value="Hexapep"/>
    <property type="match status" value="2"/>
</dbReference>
<reference evidence="7 8" key="1">
    <citation type="submission" date="2020-08" db="EMBL/GenBank/DDBJ databases">
        <title>A Genomic Blueprint of the Chicken Gut Microbiome.</title>
        <authorList>
            <person name="Gilroy R."/>
            <person name="Ravi A."/>
            <person name="Getino M."/>
            <person name="Pursley I."/>
            <person name="Horton D.L."/>
            <person name="Alikhan N.-F."/>
            <person name="Baker D."/>
            <person name="Gharbi K."/>
            <person name="Hall N."/>
            <person name="Watson M."/>
            <person name="Adriaenssens E.M."/>
            <person name="Foster-Nyarko E."/>
            <person name="Jarju S."/>
            <person name="Secka A."/>
            <person name="Antonio M."/>
            <person name="Oren A."/>
            <person name="Chaudhuri R."/>
            <person name="La Ragione R.M."/>
            <person name="Hildebrand F."/>
            <person name="Pallen M.J."/>
        </authorList>
    </citation>
    <scope>NUCLEOTIDE SEQUENCE [LARGE SCALE GENOMIC DNA]</scope>
    <source>
        <strain evidence="7 8">Sa1YUN3</strain>
    </source>
</reference>
<dbReference type="PANTHER" id="PTHR43480:SF1">
    <property type="entry name" value="ACYL-[ACYL-CARRIER-PROTEIN]--UDP-N-ACETYLGLUCOSAMINE O-ACYLTRANSFERASE, MITOCHONDRIAL-RELATED"/>
    <property type="match status" value="1"/>
</dbReference>
<gene>
    <name evidence="7" type="primary">lpxA</name>
    <name evidence="7" type="ORF">H9626_00125</name>
</gene>
<keyword evidence="4" id="KW-0443">Lipid metabolism</keyword>
<protein>
    <submittedName>
        <fullName evidence="7">Acyl-ACP--UDP-N-acetylglucosamine O-acyltransferase</fullName>
        <ecNumber evidence="7">2.3.1.129</ecNumber>
    </submittedName>
</protein>
<dbReference type="GO" id="GO:0008780">
    <property type="term" value="F:acyl-[acyl-carrier-protein]-UDP-N-acetylglucosamine O-acyltransferase activity"/>
    <property type="evidence" value="ECO:0007669"/>
    <property type="project" value="UniProtKB-EC"/>
</dbReference>
<feature type="domain" description="UDP N-acetylglucosamine O-acyltransferase C-terminal" evidence="6">
    <location>
        <begin position="173"/>
        <end position="254"/>
    </location>
</feature>
<proteinExistence type="predicted"/>
<comment type="caution">
    <text evidence="7">The sequence shown here is derived from an EMBL/GenBank/DDBJ whole genome shotgun (WGS) entry which is preliminary data.</text>
</comment>
<evidence type="ECO:0000256" key="5">
    <source>
        <dbReference type="ARBA" id="ARBA00023315"/>
    </source>
</evidence>
<dbReference type="Pfam" id="PF13720">
    <property type="entry name" value="Acetyltransf_11"/>
    <property type="match status" value="1"/>
</dbReference>
<dbReference type="Gene3D" id="2.160.10.10">
    <property type="entry name" value="Hexapeptide repeat proteins"/>
    <property type="match status" value="1"/>
</dbReference>
<keyword evidence="8" id="KW-1185">Reference proteome</keyword>
<evidence type="ECO:0000256" key="2">
    <source>
        <dbReference type="ARBA" id="ARBA00022556"/>
    </source>
</evidence>
<sequence>MISPLAYVDPSAKLGKNVTVHPFAYIDKNVEIGDNNVIMPYASLMSGTRMGNGNTVYQGAVIAATPQDFAYTGEETIARIGNDNVIRENAVIIRGTHADHETSVGNGNFIMTGARLSHDVTVGNRCIIGNGSQISGNGIVQDCAILTSNVLMQGNTRLGSYSVVQGGCRFVKDIPPYIVAAHEPIEFYSINTIVLEKAGMSETLIKHIAQAYRILYKANTSQHDALIRIREQIPNSPEINRIIEFVETSKLGIIR</sequence>
<evidence type="ECO:0000256" key="4">
    <source>
        <dbReference type="ARBA" id="ARBA00023098"/>
    </source>
</evidence>
<organism evidence="7 8">
    <name type="scientific">Phocaeicola faecium</name>
    <dbReference type="NCBI Taxonomy" id="2762213"/>
    <lineage>
        <taxon>Bacteria</taxon>
        <taxon>Pseudomonadati</taxon>
        <taxon>Bacteroidota</taxon>
        <taxon>Bacteroidia</taxon>
        <taxon>Bacteroidales</taxon>
        <taxon>Bacteroidaceae</taxon>
        <taxon>Phocaeicola</taxon>
    </lineage>
</organism>
<dbReference type="InterPro" id="IPR010137">
    <property type="entry name" value="Lipid_A_LpxA"/>
</dbReference>
<dbReference type="PANTHER" id="PTHR43480">
    <property type="entry name" value="ACYL-[ACYL-CARRIER-PROTEIN]--UDP-N-ACETYLGLUCOSAMINE O-ACYLTRANSFERASE"/>
    <property type="match status" value="1"/>
</dbReference>
<dbReference type="EMBL" id="JACSPQ010000001">
    <property type="protein sequence ID" value="MBD8000638.1"/>
    <property type="molecule type" value="Genomic_DNA"/>
</dbReference>
<evidence type="ECO:0000256" key="1">
    <source>
        <dbReference type="ARBA" id="ARBA00022516"/>
    </source>
</evidence>
<dbReference type="NCBIfam" id="NF003657">
    <property type="entry name" value="PRK05289.1"/>
    <property type="match status" value="1"/>
</dbReference>
<dbReference type="EC" id="2.3.1.129" evidence="7"/>
<dbReference type="SUPFAM" id="SSF51161">
    <property type="entry name" value="Trimeric LpxA-like enzymes"/>
    <property type="match status" value="1"/>
</dbReference>
<evidence type="ECO:0000313" key="8">
    <source>
        <dbReference type="Proteomes" id="UP000616346"/>
    </source>
</evidence>
<evidence type="ECO:0000256" key="3">
    <source>
        <dbReference type="ARBA" id="ARBA00022679"/>
    </source>
</evidence>